<organism evidence="2 3">
    <name type="scientific">Perkinsus olseni</name>
    <name type="common">Perkinsus atlanticus</name>
    <dbReference type="NCBI Taxonomy" id="32597"/>
    <lineage>
        <taxon>Eukaryota</taxon>
        <taxon>Sar</taxon>
        <taxon>Alveolata</taxon>
        <taxon>Perkinsozoa</taxon>
        <taxon>Perkinsea</taxon>
        <taxon>Perkinsida</taxon>
        <taxon>Perkinsidae</taxon>
        <taxon>Perkinsus</taxon>
    </lineage>
</organism>
<feature type="transmembrane region" description="Helical" evidence="1">
    <location>
        <begin position="12"/>
        <end position="29"/>
    </location>
</feature>
<comment type="caution">
    <text evidence="2">The sequence shown here is derived from an EMBL/GenBank/DDBJ whole genome shotgun (WGS) entry which is preliminary data.</text>
</comment>
<gene>
    <name evidence="2" type="ORF">FOZ60_002429</name>
</gene>
<evidence type="ECO:0000313" key="2">
    <source>
        <dbReference type="EMBL" id="KAF4688763.1"/>
    </source>
</evidence>
<evidence type="ECO:0000313" key="3">
    <source>
        <dbReference type="Proteomes" id="UP000541610"/>
    </source>
</evidence>
<name>A0A7J6NXZ0_PEROL</name>
<reference evidence="2 3" key="1">
    <citation type="submission" date="2020-04" db="EMBL/GenBank/DDBJ databases">
        <title>Perkinsus olseni comparative genomics.</title>
        <authorList>
            <person name="Bogema D.R."/>
        </authorList>
    </citation>
    <scope>NUCLEOTIDE SEQUENCE [LARGE SCALE GENOMIC DNA]</scope>
    <source>
        <strain evidence="2">00978-12</strain>
    </source>
</reference>
<dbReference type="AlphaFoldDB" id="A0A7J6NXZ0"/>
<dbReference type="Proteomes" id="UP000541610">
    <property type="component" value="Unassembled WGS sequence"/>
</dbReference>
<evidence type="ECO:0000256" key="1">
    <source>
        <dbReference type="SAM" id="Phobius"/>
    </source>
</evidence>
<dbReference type="EMBL" id="JABANP010000142">
    <property type="protein sequence ID" value="KAF4688763.1"/>
    <property type="molecule type" value="Genomic_DNA"/>
</dbReference>
<dbReference type="OrthoDB" id="10356104at2759"/>
<keyword evidence="1" id="KW-1133">Transmembrane helix</keyword>
<keyword evidence="1" id="KW-0812">Transmembrane</keyword>
<sequence>MAVVRTSPPLLLRLFVAYCYILAVAAYDAKGWDRQAEAQALFERNSFERAGRWGDLSNPNRPEADGRGRRYDPYMWYDRLEYAASRRRRLVEARTVNKIQCPDGKTQCNSGQVCVGCFCTTLAVNSYIGGIRYMANGACEWSDCQCGTTR</sequence>
<protein>
    <submittedName>
        <fullName evidence="2">Uncharacterized protein</fullName>
    </submittedName>
</protein>
<keyword evidence="1" id="KW-0472">Membrane</keyword>
<proteinExistence type="predicted"/>
<accession>A0A7J6NXZ0</accession>